<comment type="caution">
    <text evidence="3">The sequence shown here is derived from an EMBL/GenBank/DDBJ whole genome shotgun (WGS) entry which is preliminary data.</text>
</comment>
<name>A0A4Y9SC92_9BURK</name>
<dbReference type="EMBL" id="SPVG01000185">
    <property type="protein sequence ID" value="TFW18283.1"/>
    <property type="molecule type" value="Genomic_DNA"/>
</dbReference>
<dbReference type="Pfam" id="PF13817">
    <property type="entry name" value="DDE_Tnp_IS66_C"/>
    <property type="match status" value="1"/>
</dbReference>
<dbReference type="OrthoDB" id="9794514at2"/>
<feature type="domain" description="Transposase IS66 C-terminal" evidence="2">
    <location>
        <begin position="220"/>
        <end position="256"/>
    </location>
</feature>
<dbReference type="AlphaFoldDB" id="A0A4Y9SC92"/>
<keyword evidence="4" id="KW-1185">Reference proteome</keyword>
<gene>
    <name evidence="3" type="ORF">E4L98_18410</name>
</gene>
<evidence type="ECO:0000259" key="2">
    <source>
        <dbReference type="Pfam" id="PF13817"/>
    </source>
</evidence>
<evidence type="ECO:0000313" key="4">
    <source>
        <dbReference type="Proteomes" id="UP000297729"/>
    </source>
</evidence>
<sequence length="263" mass="28315">MEQPGQGAPEARGWLHAGAADAIGARSVCDRALRQTADADGETGAHFLHVAGCEQRLLPPQPRTGRGGLELAGDPWHAGGGCAHAPVRARALIRGTEVKQKAQPKGWAFALGADCRNQERKECKGLDPELANFCQWQTGSSRCIPRFNRTLTWRPHPARSAKDAVGPLTQAVVLMMLPTVPAVIFGGSTAATLLRRYWGRLNYLFAGSARGCHAAATTYSLIGTAKLNGINSYLWLKDVLARLPSHPINQVAELLPLATYQWA</sequence>
<keyword evidence="1" id="KW-0472">Membrane</keyword>
<keyword evidence="1" id="KW-1133">Transmembrane helix</keyword>
<dbReference type="Proteomes" id="UP000297729">
    <property type="component" value="Unassembled WGS sequence"/>
</dbReference>
<dbReference type="InterPro" id="IPR039552">
    <property type="entry name" value="IS66_C"/>
</dbReference>
<accession>A0A4Y9SC92</accession>
<protein>
    <submittedName>
        <fullName evidence="3">Transposase domain-containing protein</fullName>
    </submittedName>
</protein>
<feature type="transmembrane region" description="Helical" evidence="1">
    <location>
        <begin position="171"/>
        <end position="194"/>
    </location>
</feature>
<keyword evidence="1" id="KW-0812">Transmembrane</keyword>
<evidence type="ECO:0000313" key="3">
    <source>
        <dbReference type="EMBL" id="TFW18283.1"/>
    </source>
</evidence>
<proteinExistence type="predicted"/>
<reference evidence="3 4" key="1">
    <citation type="submission" date="2019-03" db="EMBL/GenBank/DDBJ databases">
        <title>Draft Genome Sequence of Duganella callidus sp. nov., a Novel Duganella Species Isolated from Cultivated Soil.</title>
        <authorList>
            <person name="Raths R."/>
            <person name="Peta V."/>
            <person name="Bucking H."/>
        </authorList>
    </citation>
    <scope>NUCLEOTIDE SEQUENCE [LARGE SCALE GENOMIC DNA]</scope>
    <source>
        <strain evidence="3 4">DN04</strain>
    </source>
</reference>
<evidence type="ECO:0000256" key="1">
    <source>
        <dbReference type="SAM" id="Phobius"/>
    </source>
</evidence>
<organism evidence="3 4">
    <name type="scientific">Duganella callida</name>
    <dbReference type="NCBI Taxonomy" id="2561932"/>
    <lineage>
        <taxon>Bacteria</taxon>
        <taxon>Pseudomonadati</taxon>
        <taxon>Pseudomonadota</taxon>
        <taxon>Betaproteobacteria</taxon>
        <taxon>Burkholderiales</taxon>
        <taxon>Oxalobacteraceae</taxon>
        <taxon>Telluria group</taxon>
        <taxon>Duganella</taxon>
    </lineage>
</organism>